<feature type="domain" description="3-beta hydroxysteroid dehydrogenase/isomerase" evidence="2">
    <location>
        <begin position="502"/>
        <end position="748"/>
    </location>
</feature>
<dbReference type="PANTHER" id="PTHR48079">
    <property type="entry name" value="PROTEIN YEEZ"/>
    <property type="match status" value="1"/>
</dbReference>
<comment type="caution">
    <text evidence="3">The sequence shown here is derived from an EMBL/GenBank/DDBJ whole genome shotgun (WGS) entry which is preliminary data.</text>
</comment>
<dbReference type="Proteomes" id="UP000566819">
    <property type="component" value="Unassembled WGS sequence"/>
</dbReference>
<protein>
    <recommendedName>
        <fullName evidence="2">3-beta hydroxysteroid dehydrogenase/isomerase domain-containing protein</fullName>
    </recommendedName>
</protein>
<dbReference type="InterPro" id="IPR051783">
    <property type="entry name" value="NAD(P)-dependent_oxidoreduct"/>
</dbReference>
<proteinExistence type="predicted"/>
<dbReference type="Pfam" id="PF01073">
    <property type="entry name" value="3Beta_HSD"/>
    <property type="match status" value="1"/>
</dbReference>
<dbReference type="SUPFAM" id="SSF51735">
    <property type="entry name" value="NAD(P)-binding Rossmann-fold domains"/>
    <property type="match status" value="1"/>
</dbReference>
<sequence>MRGFKSAEDFVEEVFRFFGNRIQRLILVQVVKGTNRMEQAYWANAGAPRKEDEINVILKKYSEEDPTLISVTRHGKVYMSESFWQAGGWLPSLLAQHLLKINEIFDVSLETLPNLEHIEVNLEVRGWEIEKFNCKLAPWQSKGVASDDMTGSFAKSLALYVKLSYICGHYLHLPSMLCFARPSKFSSKAAQASGKPLLAGRFDSRGICSPPRSSTYIRQANMADNSSYSVDLNPIPAGESPPGWKGLYTGPELHTVTLVMVCILAPIACVAVAGRLISNYKTREAQVVGLFWQIRTYAQHTIAWPAVILAKPSILLLYFRIFNVRPAMRYAIYGGKSWGLAIGIRCGTKGPLKWLVVSAIMSLALDLYILLLPITTMLPLPVFAPCLPLFIVSVYCKRQTIYGSALSFGSANPCFRGILSGFEKNEMLNGLESDENRRPRLAPATNGPICRVAAKKGTMSMFLTTQCIDLPLPPPHATNPFATDPSAQAFCSMNVDQISSVLVTGGGGYLGSHIVRQLLDNSPRTMVTCVSRNPQSGIQDSRAIYKAADITSEDEVKALFLEIKPQVIIHTVSPSQDDWPAVLQHTNIDGTRALLSSATASPETRAFVFTGSNSAIVSTQTLLTETDSEFYTSHRNAYARTKAEAEKMVLAANGPQLRTATLRLPAIYGENDHNFLPQLVKSIRKNEHRVQLGKNDKLWEFAYVGKAAEAHILAAKALLRESGPKVDGEAFFITDGKPQPFFDFARKAYTAASHSVAPEEVKKIPLRLVQTMASGGEWAYWLFTLNTKKPAMRRANIDQLSEGCHWSIEKARERLGYDPGNQDVYIKQSMDWAMANC</sequence>
<dbReference type="GO" id="GO:0004029">
    <property type="term" value="F:aldehyde dehydrogenase (NAD+) activity"/>
    <property type="evidence" value="ECO:0007669"/>
    <property type="project" value="TreeGrafter"/>
</dbReference>
<dbReference type="Gene3D" id="3.40.50.720">
    <property type="entry name" value="NAD(P)-binding Rossmann-like Domain"/>
    <property type="match status" value="1"/>
</dbReference>
<keyword evidence="1" id="KW-0472">Membrane</keyword>
<dbReference type="PANTHER" id="PTHR48079:SF6">
    <property type="entry name" value="NAD(P)-BINDING DOMAIN-CONTAINING PROTEIN-RELATED"/>
    <property type="match status" value="1"/>
</dbReference>
<organism evidence="3 4">
    <name type="scientific">Cudoniella acicularis</name>
    <dbReference type="NCBI Taxonomy" id="354080"/>
    <lineage>
        <taxon>Eukaryota</taxon>
        <taxon>Fungi</taxon>
        <taxon>Dikarya</taxon>
        <taxon>Ascomycota</taxon>
        <taxon>Pezizomycotina</taxon>
        <taxon>Leotiomycetes</taxon>
        <taxon>Helotiales</taxon>
        <taxon>Tricladiaceae</taxon>
        <taxon>Cudoniella</taxon>
    </lineage>
</organism>
<feature type="transmembrane region" description="Helical" evidence="1">
    <location>
        <begin position="255"/>
        <end position="277"/>
    </location>
</feature>
<dbReference type="GO" id="GO:0006694">
    <property type="term" value="P:steroid biosynthetic process"/>
    <property type="evidence" value="ECO:0007669"/>
    <property type="project" value="InterPro"/>
</dbReference>
<dbReference type="OrthoDB" id="10058185at2759"/>
<feature type="transmembrane region" description="Helical" evidence="1">
    <location>
        <begin position="354"/>
        <end position="372"/>
    </location>
</feature>
<accession>A0A8H4R7R5</accession>
<dbReference type="GO" id="GO:0016616">
    <property type="term" value="F:oxidoreductase activity, acting on the CH-OH group of donors, NAD or NADP as acceptor"/>
    <property type="evidence" value="ECO:0007669"/>
    <property type="project" value="InterPro"/>
</dbReference>
<gene>
    <name evidence="3" type="ORF">G7Y89_g13857</name>
</gene>
<dbReference type="EMBL" id="JAAMPI010001697">
    <property type="protein sequence ID" value="KAF4624316.1"/>
    <property type="molecule type" value="Genomic_DNA"/>
</dbReference>
<evidence type="ECO:0000259" key="2">
    <source>
        <dbReference type="Pfam" id="PF01073"/>
    </source>
</evidence>
<reference evidence="3 4" key="1">
    <citation type="submission" date="2020-03" db="EMBL/GenBank/DDBJ databases">
        <title>Draft Genome Sequence of Cudoniella acicularis.</title>
        <authorList>
            <person name="Buettner E."/>
            <person name="Kellner H."/>
        </authorList>
    </citation>
    <scope>NUCLEOTIDE SEQUENCE [LARGE SCALE GENOMIC DNA]</scope>
    <source>
        <strain evidence="3 4">DSM 108380</strain>
    </source>
</reference>
<name>A0A8H4R7R5_9HELO</name>
<evidence type="ECO:0000313" key="4">
    <source>
        <dbReference type="Proteomes" id="UP000566819"/>
    </source>
</evidence>
<dbReference type="InterPro" id="IPR002225">
    <property type="entry name" value="3Beta_OHSteriod_DH/Estase"/>
</dbReference>
<keyword evidence="1" id="KW-1133">Transmembrane helix</keyword>
<evidence type="ECO:0000256" key="1">
    <source>
        <dbReference type="SAM" id="Phobius"/>
    </source>
</evidence>
<evidence type="ECO:0000313" key="3">
    <source>
        <dbReference type="EMBL" id="KAF4624316.1"/>
    </source>
</evidence>
<keyword evidence="4" id="KW-1185">Reference proteome</keyword>
<feature type="transmembrane region" description="Helical" evidence="1">
    <location>
        <begin position="297"/>
        <end position="319"/>
    </location>
</feature>
<dbReference type="AlphaFoldDB" id="A0A8H4R7R5"/>
<dbReference type="GO" id="GO:0005737">
    <property type="term" value="C:cytoplasm"/>
    <property type="evidence" value="ECO:0007669"/>
    <property type="project" value="TreeGrafter"/>
</dbReference>
<dbReference type="InterPro" id="IPR036291">
    <property type="entry name" value="NAD(P)-bd_dom_sf"/>
</dbReference>
<keyword evidence="1" id="KW-0812">Transmembrane</keyword>